<comment type="caution">
    <text evidence="5">The sequence shown here is derived from an EMBL/GenBank/DDBJ whole genome shotgun (WGS) entry which is preliminary data.</text>
</comment>
<proteinExistence type="predicted"/>
<dbReference type="InterPro" id="IPR011989">
    <property type="entry name" value="ARM-like"/>
</dbReference>
<dbReference type="AlphaFoldDB" id="A0A286UR28"/>
<dbReference type="GO" id="GO:0030488">
    <property type="term" value="P:tRNA methylation"/>
    <property type="evidence" value="ECO:0007669"/>
    <property type="project" value="InterPro"/>
</dbReference>
<dbReference type="Pfam" id="PF04189">
    <property type="entry name" value="Gcd10p"/>
    <property type="match status" value="1"/>
</dbReference>
<dbReference type="PANTHER" id="PTHR45994">
    <property type="entry name" value="FI21225P1"/>
    <property type="match status" value="1"/>
</dbReference>
<dbReference type="Gene3D" id="1.25.10.10">
    <property type="entry name" value="Leucine-rich Repeat Variant"/>
    <property type="match status" value="1"/>
</dbReference>
<reference evidence="5 6" key="1">
    <citation type="journal article" date="2017" name="Mol. Ecol.">
        <title>Comparative and population genomic landscape of Phellinus noxius: A hypervariable fungus causing root rot in trees.</title>
        <authorList>
            <person name="Chung C.L."/>
            <person name="Lee T.J."/>
            <person name="Akiba M."/>
            <person name="Lee H.H."/>
            <person name="Kuo T.H."/>
            <person name="Liu D."/>
            <person name="Ke H.M."/>
            <person name="Yokoi T."/>
            <person name="Roa M.B."/>
            <person name="Lu M.J."/>
            <person name="Chang Y.Y."/>
            <person name="Ann P.J."/>
            <person name="Tsai J.N."/>
            <person name="Chen C.Y."/>
            <person name="Tzean S.S."/>
            <person name="Ota Y."/>
            <person name="Hattori T."/>
            <person name="Sahashi N."/>
            <person name="Liou R.F."/>
            <person name="Kikuchi T."/>
            <person name="Tsai I.J."/>
        </authorList>
    </citation>
    <scope>NUCLEOTIDE SEQUENCE [LARGE SCALE GENOMIC DNA]</scope>
    <source>
        <strain evidence="5 6">FFPRI411160</strain>
    </source>
</reference>
<dbReference type="SUPFAM" id="SSF48371">
    <property type="entry name" value="ARM repeat"/>
    <property type="match status" value="1"/>
</dbReference>
<dbReference type="InterPro" id="IPR017423">
    <property type="entry name" value="TRM6"/>
</dbReference>
<evidence type="ECO:0000256" key="2">
    <source>
        <dbReference type="ARBA" id="ARBA00022490"/>
    </source>
</evidence>
<evidence type="ECO:0000313" key="6">
    <source>
        <dbReference type="Proteomes" id="UP000217199"/>
    </source>
</evidence>
<protein>
    <submittedName>
        <fullName evidence="5">Gcd10p-domain-containing</fullName>
    </submittedName>
</protein>
<dbReference type="GO" id="GO:0051879">
    <property type="term" value="F:Hsp90 protein binding"/>
    <property type="evidence" value="ECO:0007669"/>
    <property type="project" value="TreeGrafter"/>
</dbReference>
<feature type="region of interest" description="Disordered" evidence="3">
    <location>
        <begin position="413"/>
        <end position="440"/>
    </location>
</feature>
<gene>
    <name evidence="5" type="ORF">PNOK_0201000</name>
</gene>
<dbReference type="OrthoDB" id="10254665at2759"/>
<feature type="domain" description="UNC-45/Cro1/She4 central" evidence="4">
    <location>
        <begin position="496"/>
        <end position="649"/>
    </location>
</feature>
<dbReference type="Pfam" id="PF11701">
    <property type="entry name" value="UNC45-central"/>
    <property type="match status" value="1"/>
</dbReference>
<dbReference type="InterPro" id="IPR024660">
    <property type="entry name" value="UCS_central_dom"/>
</dbReference>
<sequence>MVSSADEKRSGPSSSRSHIQQGHNVLFLLPSGEIKSVRVGKNSTVSFGKYGSFNSDALVGQPYGLTYDIIDKKLKVLPPKTMDELEDTDATNELINDGNIVQPLTSLEIEALKQSGVHASDIIKKQIEQHANYTLKTEYSKEKYKKRKEAKFSKTFTTIEPTVHNICEYWFNKDRARIKDIRYDVLALMLNFAGVRPGGRYLVVDEASGLLVSAVLDRLGDSGRLLTICDTESPPAYPVVPLMNFDENFINKTLLSLNWATADENHKPILPPSEPEDGVFMTERQKSRFNKRKKTNGDLYSTRDELFEGGFEALLIASDYEPFSITEKLFPYLVGSAPIVIHSPYIQVVSNVNAEMRHLPQYLGPTITEGWLRQYQVLPGRTHPTMTTSGSGGYILHATKVYDDPNASAVAYQRNKKRKTDTGSSFMTPETLSETETSTKAGAKESTTLLLSIYSTQAAIMGDTSDEKFLNNVITECANNTKLLPDAYSRLVSLFVPGLEHSIKAKAFVALSSICSRHRHLPTEEVDEAGTHNIVHLFLPFIESRLSEVEERPLLEAFSFVGALFSVDWQSGAAIFNRDGFQDTMMDALELYASSSELMHTVASVLASACGFKPSRSNLSSRCIIWLDSTFRHTKDEKVKAAVTLALLKSQTTGNSSELNIPSNEETDVKEREENLFDSLRNILVNSGEHLNHATDAVEGLTYLSTKAHFKNRIVDDDELLKKIISTHRQFKRNPSQPEHFGTMPFGVAALVANLCSYRLRLSEEQAQIERLKKMASGSKSNNKATTTDYDDDEYVRKRGKRLIDLGVVDLLVSITKVTDSSATKSVVGRALLGLIEDKNNRGKILQAGGGKTLMSIIRASHKPKSEESTSELGKAGMEFADLDSIQAMAKLAITASPLQVFGPDTNVSIEAIKPLAYLLLHPSSSLLQQFESMMALTNISSMGPDLATRVTQTEGILSKLEFLLLSENNMIRRAATELICNLVSGSEDAFNRFSGEGDSTTHNQAKSRLHILFALADVDDEPTNLAASGALAILTSSASASKLILELEFEHHRAFRILKQLIHTSTDEGDEETEPKESNLGLVHRGVVCVRNVLVNFSSASERERLASDLVECGMVDGLTGVIKRAGNESISEDILRPTAEALKWLMDSGVNVLA</sequence>
<evidence type="ECO:0000256" key="1">
    <source>
        <dbReference type="ARBA" id="ARBA00004496"/>
    </source>
</evidence>
<evidence type="ECO:0000313" key="5">
    <source>
        <dbReference type="EMBL" id="PAV22053.1"/>
    </source>
</evidence>
<accession>A0A286UR28</accession>
<feature type="compositionally biased region" description="Low complexity" evidence="3">
    <location>
        <begin position="428"/>
        <end position="439"/>
    </location>
</feature>
<dbReference type="InterPro" id="IPR016024">
    <property type="entry name" value="ARM-type_fold"/>
</dbReference>
<dbReference type="GO" id="GO:0031515">
    <property type="term" value="C:tRNA (m1A) methyltransferase complex"/>
    <property type="evidence" value="ECO:0007669"/>
    <property type="project" value="InterPro"/>
</dbReference>
<evidence type="ECO:0000259" key="4">
    <source>
        <dbReference type="Pfam" id="PF11701"/>
    </source>
</evidence>
<dbReference type="InParanoid" id="A0A286UR28"/>
<dbReference type="EMBL" id="NBII01000002">
    <property type="protein sequence ID" value="PAV22053.1"/>
    <property type="molecule type" value="Genomic_DNA"/>
</dbReference>
<comment type="subcellular location">
    <subcellularLocation>
        <location evidence="1">Cytoplasm</location>
    </subcellularLocation>
</comment>
<dbReference type="Proteomes" id="UP000217199">
    <property type="component" value="Unassembled WGS sequence"/>
</dbReference>
<keyword evidence="6" id="KW-1185">Reference proteome</keyword>
<organism evidence="5 6">
    <name type="scientific">Pyrrhoderma noxium</name>
    <dbReference type="NCBI Taxonomy" id="2282107"/>
    <lineage>
        <taxon>Eukaryota</taxon>
        <taxon>Fungi</taxon>
        <taxon>Dikarya</taxon>
        <taxon>Basidiomycota</taxon>
        <taxon>Agaricomycotina</taxon>
        <taxon>Agaricomycetes</taxon>
        <taxon>Hymenochaetales</taxon>
        <taxon>Hymenochaetaceae</taxon>
        <taxon>Pyrrhoderma</taxon>
    </lineage>
</organism>
<evidence type="ECO:0000256" key="3">
    <source>
        <dbReference type="SAM" id="MobiDB-lite"/>
    </source>
</evidence>
<dbReference type="PANTHER" id="PTHR45994:SF1">
    <property type="entry name" value="FI21225P1"/>
    <property type="match status" value="1"/>
</dbReference>
<dbReference type="STRING" id="2282107.A0A286UR28"/>
<dbReference type="GO" id="GO:0005737">
    <property type="term" value="C:cytoplasm"/>
    <property type="evidence" value="ECO:0007669"/>
    <property type="project" value="UniProtKB-SubCell"/>
</dbReference>
<name>A0A286UR28_9AGAM</name>
<keyword evidence="2" id="KW-0963">Cytoplasm</keyword>